<feature type="region of interest" description="Disordered" evidence="1">
    <location>
        <begin position="16"/>
        <end position="39"/>
    </location>
</feature>
<organism evidence="2">
    <name type="scientific">Arundo donax</name>
    <name type="common">Giant reed</name>
    <name type="synonym">Donax arundinaceus</name>
    <dbReference type="NCBI Taxonomy" id="35708"/>
    <lineage>
        <taxon>Eukaryota</taxon>
        <taxon>Viridiplantae</taxon>
        <taxon>Streptophyta</taxon>
        <taxon>Embryophyta</taxon>
        <taxon>Tracheophyta</taxon>
        <taxon>Spermatophyta</taxon>
        <taxon>Magnoliopsida</taxon>
        <taxon>Liliopsida</taxon>
        <taxon>Poales</taxon>
        <taxon>Poaceae</taxon>
        <taxon>PACMAD clade</taxon>
        <taxon>Arundinoideae</taxon>
        <taxon>Arundineae</taxon>
        <taxon>Arundo</taxon>
    </lineage>
</organism>
<name>A0A0A9H9D5_ARUDO</name>
<protein>
    <submittedName>
        <fullName evidence="2">Aminophospholipid ATPase</fullName>
    </submittedName>
</protein>
<dbReference type="EMBL" id="GBRH01168398">
    <property type="protein sequence ID" value="JAE29498.1"/>
    <property type="molecule type" value="Transcribed_RNA"/>
</dbReference>
<proteinExistence type="predicted"/>
<dbReference type="AlphaFoldDB" id="A0A0A9H9D5"/>
<reference evidence="2" key="1">
    <citation type="submission" date="2014-09" db="EMBL/GenBank/DDBJ databases">
        <authorList>
            <person name="Magalhaes I.L.F."/>
            <person name="Oliveira U."/>
            <person name="Santos F.R."/>
            <person name="Vidigal T.H.D.A."/>
            <person name="Brescovit A.D."/>
            <person name="Santos A.J."/>
        </authorList>
    </citation>
    <scope>NUCLEOTIDE SEQUENCE</scope>
    <source>
        <tissue evidence="2">Shoot tissue taken approximately 20 cm above the soil surface</tissue>
    </source>
</reference>
<evidence type="ECO:0000256" key="1">
    <source>
        <dbReference type="SAM" id="MobiDB-lite"/>
    </source>
</evidence>
<accession>A0A0A9H9D5</accession>
<evidence type="ECO:0000313" key="2">
    <source>
        <dbReference type="EMBL" id="JAE29498.1"/>
    </source>
</evidence>
<reference evidence="2" key="2">
    <citation type="journal article" date="2015" name="Data Brief">
        <title>Shoot transcriptome of the giant reed, Arundo donax.</title>
        <authorList>
            <person name="Barrero R.A."/>
            <person name="Guerrero F.D."/>
            <person name="Moolhuijzen P."/>
            <person name="Goolsby J.A."/>
            <person name="Tidwell J."/>
            <person name="Bellgard S.E."/>
            <person name="Bellgard M.I."/>
        </authorList>
    </citation>
    <scope>NUCLEOTIDE SEQUENCE</scope>
    <source>
        <tissue evidence="2">Shoot tissue taken approximately 20 cm above the soil surface</tissue>
    </source>
</reference>
<sequence length="47" mass="5221">MMKMILQQRPPLAALGCSSPLAAPHHRARETSTASSDCDPCREWKQL</sequence>